<feature type="transmembrane region" description="Helical" evidence="1">
    <location>
        <begin position="83"/>
        <end position="106"/>
    </location>
</feature>
<feature type="transmembrane region" description="Helical" evidence="1">
    <location>
        <begin position="27"/>
        <end position="49"/>
    </location>
</feature>
<keyword evidence="1" id="KW-0472">Membrane</keyword>
<accession>A0A6H5IEB5</accession>
<evidence type="ECO:0000256" key="1">
    <source>
        <dbReference type="SAM" id="Phobius"/>
    </source>
</evidence>
<evidence type="ECO:0000313" key="3">
    <source>
        <dbReference type="Proteomes" id="UP000479190"/>
    </source>
</evidence>
<dbReference type="AlphaFoldDB" id="A0A6H5IEB5"/>
<dbReference type="Proteomes" id="UP000479190">
    <property type="component" value="Unassembled WGS sequence"/>
</dbReference>
<keyword evidence="1" id="KW-1133">Transmembrane helix</keyword>
<proteinExistence type="predicted"/>
<organism evidence="2 3">
    <name type="scientific">Trichogramma brassicae</name>
    <dbReference type="NCBI Taxonomy" id="86971"/>
    <lineage>
        <taxon>Eukaryota</taxon>
        <taxon>Metazoa</taxon>
        <taxon>Ecdysozoa</taxon>
        <taxon>Arthropoda</taxon>
        <taxon>Hexapoda</taxon>
        <taxon>Insecta</taxon>
        <taxon>Pterygota</taxon>
        <taxon>Neoptera</taxon>
        <taxon>Endopterygota</taxon>
        <taxon>Hymenoptera</taxon>
        <taxon>Apocrita</taxon>
        <taxon>Proctotrupomorpha</taxon>
        <taxon>Chalcidoidea</taxon>
        <taxon>Trichogrammatidae</taxon>
        <taxon>Trichogramma</taxon>
    </lineage>
</organism>
<dbReference type="EMBL" id="CADCXV010000776">
    <property type="protein sequence ID" value="CAB0035224.1"/>
    <property type="molecule type" value="Genomic_DNA"/>
</dbReference>
<gene>
    <name evidence="2" type="ORF">TBRA_LOCUS7122</name>
</gene>
<keyword evidence="1" id="KW-0812">Transmembrane</keyword>
<reference evidence="2 3" key="1">
    <citation type="submission" date="2020-02" db="EMBL/GenBank/DDBJ databases">
        <authorList>
            <person name="Ferguson B K."/>
        </authorList>
    </citation>
    <scope>NUCLEOTIDE SEQUENCE [LARGE SCALE GENOMIC DNA]</scope>
</reference>
<name>A0A6H5IEB5_9HYME</name>
<sequence>MSSFEASAHRGFLESLRRDRSKRVYEVILDLYRLILLLFLLLLVSACIVEDSAIDYVDDDDDDDDDDDWRKTKRPRERLVYTWSARAAAAACTAIVVATILLQYCITRARAQALYMASIYISGRCARTAIKARAENIAYITRSRASSCATMCIIRGVAVRTRDTSSPRIGARVPALLYYSGLRDYFSLIRELFGVRICIYYCDYDYDCRNIASL</sequence>
<protein>
    <submittedName>
        <fullName evidence="2">Uncharacterized protein</fullName>
    </submittedName>
</protein>
<evidence type="ECO:0000313" key="2">
    <source>
        <dbReference type="EMBL" id="CAB0035224.1"/>
    </source>
</evidence>
<keyword evidence="3" id="KW-1185">Reference proteome</keyword>